<dbReference type="OrthoDB" id="1122028at2"/>
<dbReference type="Pfam" id="PF04940">
    <property type="entry name" value="BLUF"/>
    <property type="match status" value="1"/>
</dbReference>
<dbReference type="InterPro" id="IPR036046">
    <property type="entry name" value="Acylphosphatase-like_dom_sf"/>
</dbReference>
<keyword evidence="3" id="KW-1185">Reference proteome</keyword>
<dbReference type="GO" id="GO:0071949">
    <property type="term" value="F:FAD binding"/>
    <property type="evidence" value="ECO:0007669"/>
    <property type="project" value="InterPro"/>
</dbReference>
<evidence type="ECO:0000259" key="1">
    <source>
        <dbReference type="PROSITE" id="PS50925"/>
    </source>
</evidence>
<evidence type="ECO:0000313" key="2">
    <source>
        <dbReference type="EMBL" id="SEL06637.1"/>
    </source>
</evidence>
<dbReference type="GO" id="GO:0009882">
    <property type="term" value="F:blue light photoreceptor activity"/>
    <property type="evidence" value="ECO:0007669"/>
    <property type="project" value="InterPro"/>
</dbReference>
<dbReference type="RefSeq" id="WP_091407336.1">
    <property type="nucleotide sequence ID" value="NZ_FOAB01000003.1"/>
</dbReference>
<dbReference type="PROSITE" id="PS50925">
    <property type="entry name" value="BLUF"/>
    <property type="match status" value="1"/>
</dbReference>
<reference evidence="2 3" key="1">
    <citation type="submission" date="2016-10" db="EMBL/GenBank/DDBJ databases">
        <authorList>
            <person name="de Groot N.N."/>
        </authorList>
    </citation>
    <scope>NUCLEOTIDE SEQUENCE [LARGE SCALE GENOMIC DNA]</scope>
    <source>
        <strain evidence="2 3">DSM 25232</strain>
    </source>
</reference>
<proteinExistence type="predicted"/>
<protein>
    <submittedName>
        <fullName evidence="2">Sensors of blue-light using FAD</fullName>
    </submittedName>
</protein>
<dbReference type="AlphaFoldDB" id="A0A1H7M7P9"/>
<dbReference type="Proteomes" id="UP000198521">
    <property type="component" value="Unassembled WGS sequence"/>
</dbReference>
<dbReference type="STRING" id="1038014.SAMN04487910_1608"/>
<dbReference type="EMBL" id="FOAB01000003">
    <property type="protein sequence ID" value="SEL06637.1"/>
    <property type="molecule type" value="Genomic_DNA"/>
</dbReference>
<evidence type="ECO:0000313" key="3">
    <source>
        <dbReference type="Proteomes" id="UP000198521"/>
    </source>
</evidence>
<dbReference type="InterPro" id="IPR007024">
    <property type="entry name" value="BLUF_domain"/>
</dbReference>
<dbReference type="SUPFAM" id="SSF54975">
    <property type="entry name" value="Acylphosphatase/BLUF domain-like"/>
    <property type="match status" value="1"/>
</dbReference>
<name>A0A1H7M7P9_AQUAM</name>
<sequence length="134" mass="15878">MLHTISYVSTSAELSDFQINELLYITKLKNEDLGITGILMHSDQNFFQIIEGQKKVIKSLYQKIEKDIRHFNLIKILDRSINIPSFTNFQSTYTIVNREKDYSDLQQFLEIEKVYNPKNFKNISYLVNKFMKLT</sequence>
<accession>A0A1H7M7P9</accession>
<organism evidence="2 3">
    <name type="scientific">Aquimarina amphilecti</name>
    <dbReference type="NCBI Taxonomy" id="1038014"/>
    <lineage>
        <taxon>Bacteria</taxon>
        <taxon>Pseudomonadati</taxon>
        <taxon>Bacteroidota</taxon>
        <taxon>Flavobacteriia</taxon>
        <taxon>Flavobacteriales</taxon>
        <taxon>Flavobacteriaceae</taxon>
        <taxon>Aquimarina</taxon>
    </lineage>
</organism>
<dbReference type="SMART" id="SM01034">
    <property type="entry name" value="BLUF"/>
    <property type="match status" value="1"/>
</dbReference>
<gene>
    <name evidence="2" type="ORF">SAMN04487910_1608</name>
</gene>
<feature type="domain" description="BLUF" evidence="1">
    <location>
        <begin position="2"/>
        <end position="92"/>
    </location>
</feature>
<dbReference type="Gene3D" id="3.30.70.100">
    <property type="match status" value="1"/>
</dbReference>